<dbReference type="Proteomes" id="UP001607303">
    <property type="component" value="Unassembled WGS sequence"/>
</dbReference>
<comment type="caution">
    <text evidence="2">The sequence shown here is derived from an EMBL/GenBank/DDBJ whole genome shotgun (WGS) entry which is preliminary data.</text>
</comment>
<sequence length="106" mass="12442">MHFDKNYYFLYYKIIHKNILYPLIILLSRISLIELLLCGMHYTRNLDESTALAQISTSFNFVSTGRLILHNVQLQYLPSLALRSCSMRSAVCQLVLLKNLHYPNQY</sequence>
<keyword evidence="1" id="KW-1133">Transmembrane helix</keyword>
<feature type="transmembrane region" description="Helical" evidence="1">
    <location>
        <begin position="20"/>
        <end position="39"/>
    </location>
</feature>
<gene>
    <name evidence="2" type="ORF">V1477_011047</name>
</gene>
<evidence type="ECO:0000256" key="1">
    <source>
        <dbReference type="SAM" id="Phobius"/>
    </source>
</evidence>
<protein>
    <submittedName>
        <fullName evidence="2">Uncharacterized protein</fullName>
    </submittedName>
</protein>
<proteinExistence type="predicted"/>
<evidence type="ECO:0000313" key="3">
    <source>
        <dbReference type="Proteomes" id="UP001607303"/>
    </source>
</evidence>
<name>A0ABD2C3N5_VESMC</name>
<accession>A0ABD2C3N5</accession>
<keyword evidence="1" id="KW-0472">Membrane</keyword>
<dbReference type="AlphaFoldDB" id="A0ABD2C3N5"/>
<evidence type="ECO:0000313" key="2">
    <source>
        <dbReference type="EMBL" id="KAL2739658.1"/>
    </source>
</evidence>
<keyword evidence="3" id="KW-1185">Reference proteome</keyword>
<dbReference type="EMBL" id="JAYRBN010000061">
    <property type="protein sequence ID" value="KAL2739658.1"/>
    <property type="molecule type" value="Genomic_DNA"/>
</dbReference>
<keyword evidence="1" id="KW-0812">Transmembrane</keyword>
<reference evidence="2 3" key="1">
    <citation type="journal article" date="2024" name="Ann. Entomol. Soc. Am.">
        <title>Genomic analyses of the southern and eastern yellowjacket wasps (Hymenoptera: Vespidae) reveal evolutionary signatures of social life.</title>
        <authorList>
            <person name="Catto M.A."/>
            <person name="Caine P.B."/>
            <person name="Orr S.E."/>
            <person name="Hunt B.G."/>
            <person name="Goodisman M.A.D."/>
        </authorList>
    </citation>
    <scope>NUCLEOTIDE SEQUENCE [LARGE SCALE GENOMIC DNA]</scope>
    <source>
        <strain evidence="2">232</strain>
        <tissue evidence="2">Head and thorax</tissue>
    </source>
</reference>
<organism evidence="2 3">
    <name type="scientific">Vespula maculifrons</name>
    <name type="common">Eastern yellow jacket</name>
    <name type="synonym">Wasp</name>
    <dbReference type="NCBI Taxonomy" id="7453"/>
    <lineage>
        <taxon>Eukaryota</taxon>
        <taxon>Metazoa</taxon>
        <taxon>Ecdysozoa</taxon>
        <taxon>Arthropoda</taxon>
        <taxon>Hexapoda</taxon>
        <taxon>Insecta</taxon>
        <taxon>Pterygota</taxon>
        <taxon>Neoptera</taxon>
        <taxon>Endopterygota</taxon>
        <taxon>Hymenoptera</taxon>
        <taxon>Apocrita</taxon>
        <taxon>Aculeata</taxon>
        <taxon>Vespoidea</taxon>
        <taxon>Vespidae</taxon>
        <taxon>Vespinae</taxon>
        <taxon>Vespula</taxon>
    </lineage>
</organism>